<evidence type="ECO:0000313" key="2">
    <source>
        <dbReference type="Proteomes" id="UP000299102"/>
    </source>
</evidence>
<accession>A0A4C1TYB2</accession>
<name>A0A4C1TYB2_EUMVA</name>
<gene>
    <name evidence="1" type="ORF">EVAR_20440_1</name>
</gene>
<reference evidence="1 2" key="1">
    <citation type="journal article" date="2019" name="Commun. Biol.">
        <title>The bagworm genome reveals a unique fibroin gene that provides high tensile strength.</title>
        <authorList>
            <person name="Kono N."/>
            <person name="Nakamura H."/>
            <person name="Ohtoshi R."/>
            <person name="Tomita M."/>
            <person name="Numata K."/>
            <person name="Arakawa K."/>
        </authorList>
    </citation>
    <scope>NUCLEOTIDE SEQUENCE [LARGE SCALE GENOMIC DNA]</scope>
</reference>
<dbReference type="AlphaFoldDB" id="A0A4C1TYB2"/>
<proteinExistence type="predicted"/>
<dbReference type="EMBL" id="BGZK01000102">
    <property type="protein sequence ID" value="GBP18908.1"/>
    <property type="molecule type" value="Genomic_DNA"/>
</dbReference>
<dbReference type="Proteomes" id="UP000299102">
    <property type="component" value="Unassembled WGS sequence"/>
</dbReference>
<sequence length="157" mass="17175">MLFNCTVYAAKYTGDFDTQFRFEKFGTILEHNTGDRPEEQNCSCLQAVEKNSVSAPSRCSPATRDIYIPTCLIKSSGLVTGAVDRRCLSRGVEVSCGRGTNIIRVKIESDYSSPPPTRNLVVSRVSGSRLEMLAGAFSIGARTRLGASVLDRRLPFS</sequence>
<keyword evidence="2" id="KW-1185">Reference proteome</keyword>
<comment type="caution">
    <text evidence="1">The sequence shown here is derived from an EMBL/GenBank/DDBJ whole genome shotgun (WGS) entry which is preliminary data.</text>
</comment>
<protein>
    <submittedName>
        <fullName evidence="1">Uncharacterized protein</fullName>
    </submittedName>
</protein>
<organism evidence="1 2">
    <name type="scientific">Eumeta variegata</name>
    <name type="common">Bagworm moth</name>
    <name type="synonym">Eumeta japonica</name>
    <dbReference type="NCBI Taxonomy" id="151549"/>
    <lineage>
        <taxon>Eukaryota</taxon>
        <taxon>Metazoa</taxon>
        <taxon>Ecdysozoa</taxon>
        <taxon>Arthropoda</taxon>
        <taxon>Hexapoda</taxon>
        <taxon>Insecta</taxon>
        <taxon>Pterygota</taxon>
        <taxon>Neoptera</taxon>
        <taxon>Endopterygota</taxon>
        <taxon>Lepidoptera</taxon>
        <taxon>Glossata</taxon>
        <taxon>Ditrysia</taxon>
        <taxon>Tineoidea</taxon>
        <taxon>Psychidae</taxon>
        <taxon>Oiketicinae</taxon>
        <taxon>Eumeta</taxon>
    </lineage>
</organism>
<evidence type="ECO:0000313" key="1">
    <source>
        <dbReference type="EMBL" id="GBP18908.1"/>
    </source>
</evidence>